<dbReference type="Proteomes" id="UP001408789">
    <property type="component" value="Unassembled WGS sequence"/>
</dbReference>
<dbReference type="SUPFAM" id="SSF81995">
    <property type="entry name" value="beta-sandwich domain of Sec23/24"/>
    <property type="match status" value="1"/>
</dbReference>
<sequence>MNPNNPNQGDSSNPNTPLNNPNLQPWHMPMFAGQPNPLYNPSFAANYAQWGNQGFSQQFQSQPIFSPQQQQQQPPPMEEDDDLEIVPETQVSERARRGRGKGKQVPEGFEEADGRVSWTTPEELALVRAYIDTSEDPRYGNAQTFKAFWDRISVKYHEAMSRAAQPGEKPLYRNNDKLSGKWSQIKKKVSKFHAVYVGVDRTRKSGMCDADVVKIAVARYKDDGHKGAPPIQHYEIMKPSPKFNEMLEGTALSKKRSSTDMDSPRGSYSTARTNINLNDEINTEEGGETDTTNLTPEEREMIKIEKAEIMRELRGEGGSGGSGGSDD</sequence>
<feature type="region of interest" description="Disordered" evidence="1">
    <location>
        <begin position="252"/>
        <end position="295"/>
    </location>
</feature>
<evidence type="ECO:0008006" key="4">
    <source>
        <dbReference type="Google" id="ProtNLM"/>
    </source>
</evidence>
<feature type="compositionally biased region" description="Low complexity" evidence="1">
    <location>
        <begin position="13"/>
        <end position="25"/>
    </location>
</feature>
<feature type="compositionally biased region" description="Polar residues" evidence="1">
    <location>
        <begin position="266"/>
        <end position="277"/>
    </location>
</feature>
<dbReference type="AlphaFoldDB" id="A0AAP0GMY8"/>
<gene>
    <name evidence="2" type="ORF">SSX86_027293</name>
</gene>
<reference evidence="2 3" key="1">
    <citation type="submission" date="2024-04" db="EMBL/GenBank/DDBJ databases">
        <title>The reference genome of an endangered Asteraceae, Deinandra increscens subsp. villosa, native to the Central Coast of California.</title>
        <authorList>
            <person name="Guilliams M."/>
            <person name="Hasenstab-Lehman K."/>
            <person name="Meyer R."/>
            <person name="Mcevoy S."/>
        </authorList>
    </citation>
    <scope>NUCLEOTIDE SEQUENCE [LARGE SCALE GENOMIC DNA]</scope>
    <source>
        <tissue evidence="2">Leaf</tissue>
    </source>
</reference>
<feature type="region of interest" description="Disordered" evidence="1">
    <location>
        <begin position="1"/>
        <end position="115"/>
    </location>
</feature>
<comment type="caution">
    <text evidence="2">The sequence shown here is derived from an EMBL/GenBank/DDBJ whole genome shotgun (WGS) entry which is preliminary data.</text>
</comment>
<protein>
    <recommendedName>
        <fullName evidence="4">No apical meristem-associated C-terminal domain-containing protein</fullName>
    </recommendedName>
</protein>
<dbReference type="PANTHER" id="PTHR45023:SF13">
    <property type="entry name" value="PUTATIVE-RELATED"/>
    <property type="match status" value="1"/>
</dbReference>
<keyword evidence="3" id="KW-1185">Reference proteome</keyword>
<proteinExistence type="predicted"/>
<dbReference type="EMBL" id="JBCNJP010000025">
    <property type="protein sequence ID" value="KAK9056203.1"/>
    <property type="molecule type" value="Genomic_DNA"/>
</dbReference>
<organism evidence="2 3">
    <name type="scientific">Deinandra increscens subsp. villosa</name>
    <dbReference type="NCBI Taxonomy" id="3103831"/>
    <lineage>
        <taxon>Eukaryota</taxon>
        <taxon>Viridiplantae</taxon>
        <taxon>Streptophyta</taxon>
        <taxon>Embryophyta</taxon>
        <taxon>Tracheophyta</taxon>
        <taxon>Spermatophyta</taxon>
        <taxon>Magnoliopsida</taxon>
        <taxon>eudicotyledons</taxon>
        <taxon>Gunneridae</taxon>
        <taxon>Pentapetalae</taxon>
        <taxon>asterids</taxon>
        <taxon>campanulids</taxon>
        <taxon>Asterales</taxon>
        <taxon>Asteraceae</taxon>
        <taxon>Asteroideae</taxon>
        <taxon>Heliantheae alliance</taxon>
        <taxon>Madieae</taxon>
        <taxon>Madiinae</taxon>
        <taxon>Deinandra</taxon>
    </lineage>
</organism>
<feature type="compositionally biased region" description="Polar residues" evidence="1">
    <location>
        <begin position="1"/>
        <end position="12"/>
    </location>
</feature>
<name>A0AAP0GMY8_9ASTR</name>
<accession>A0AAP0GMY8</accession>
<dbReference type="PANTHER" id="PTHR45023">
    <property type="match status" value="1"/>
</dbReference>
<evidence type="ECO:0000313" key="3">
    <source>
        <dbReference type="Proteomes" id="UP001408789"/>
    </source>
</evidence>
<feature type="compositionally biased region" description="Low complexity" evidence="1">
    <location>
        <begin position="53"/>
        <end position="72"/>
    </location>
</feature>
<evidence type="ECO:0000313" key="2">
    <source>
        <dbReference type="EMBL" id="KAK9056203.1"/>
    </source>
</evidence>
<evidence type="ECO:0000256" key="1">
    <source>
        <dbReference type="SAM" id="MobiDB-lite"/>
    </source>
</evidence>